<evidence type="ECO:0000256" key="4">
    <source>
        <dbReference type="RuleBase" id="RU003719"/>
    </source>
</evidence>
<comment type="similarity">
    <text evidence="1 4">Belongs to the D-isomer specific 2-hydroxyacid dehydrogenase family.</text>
</comment>
<evidence type="ECO:0000256" key="3">
    <source>
        <dbReference type="ARBA" id="ARBA00023027"/>
    </source>
</evidence>
<dbReference type="InterPro" id="IPR050223">
    <property type="entry name" value="D-isomer_2-hydroxyacid_DH"/>
</dbReference>
<feature type="domain" description="D-isomer specific 2-hydroxyacid dehydrogenase catalytic" evidence="5">
    <location>
        <begin position="20"/>
        <end position="307"/>
    </location>
</feature>
<evidence type="ECO:0008006" key="9">
    <source>
        <dbReference type="Google" id="ProtNLM"/>
    </source>
</evidence>
<evidence type="ECO:0000256" key="2">
    <source>
        <dbReference type="ARBA" id="ARBA00023002"/>
    </source>
</evidence>
<evidence type="ECO:0000259" key="5">
    <source>
        <dbReference type="Pfam" id="PF00389"/>
    </source>
</evidence>
<dbReference type="InterPro" id="IPR006139">
    <property type="entry name" value="D-isomer_2_OHA_DH_cat_dom"/>
</dbReference>
<dbReference type="SUPFAM" id="SSF51735">
    <property type="entry name" value="NAD(P)-binding Rossmann-fold domains"/>
    <property type="match status" value="1"/>
</dbReference>
<dbReference type="PANTHER" id="PTHR10996">
    <property type="entry name" value="2-HYDROXYACID DEHYDROGENASE-RELATED"/>
    <property type="match status" value="1"/>
</dbReference>
<proteinExistence type="inferred from homology"/>
<dbReference type="InterPro" id="IPR006140">
    <property type="entry name" value="D-isomer_DH_NAD-bd"/>
</dbReference>
<reference evidence="7 8" key="1">
    <citation type="submission" date="2021-01" db="EMBL/GenBank/DDBJ databases">
        <title>WGS of actinomycetes isolated from Thailand.</title>
        <authorList>
            <person name="Thawai C."/>
        </authorList>
    </citation>
    <scope>NUCLEOTIDE SEQUENCE [LARGE SCALE GENOMIC DNA]</scope>
    <source>
        <strain evidence="7 8">CA1R205</strain>
    </source>
</reference>
<dbReference type="Pfam" id="PF02826">
    <property type="entry name" value="2-Hacid_dh_C"/>
    <property type="match status" value="1"/>
</dbReference>
<dbReference type="InterPro" id="IPR036291">
    <property type="entry name" value="NAD(P)-bd_dom_sf"/>
</dbReference>
<protein>
    <recommendedName>
        <fullName evidence="9">Phosphoglycerate dehydrogenase</fullName>
    </recommendedName>
</protein>
<dbReference type="EMBL" id="JAERRF010000005">
    <property type="protein sequence ID" value="MBL1097213.1"/>
    <property type="molecule type" value="Genomic_DNA"/>
</dbReference>
<dbReference type="SUPFAM" id="SSF52283">
    <property type="entry name" value="Formate/glycerate dehydrogenase catalytic domain-like"/>
    <property type="match status" value="1"/>
</dbReference>
<dbReference type="InterPro" id="IPR029753">
    <property type="entry name" value="D-isomer_DH_CS"/>
</dbReference>
<dbReference type="Gene3D" id="3.40.50.720">
    <property type="entry name" value="NAD(P)-binding Rossmann-like Domain"/>
    <property type="match status" value="2"/>
</dbReference>
<dbReference type="RefSeq" id="WP_201874332.1">
    <property type="nucleotide sequence ID" value="NZ_JAERRF010000005.1"/>
</dbReference>
<dbReference type="PROSITE" id="PS00670">
    <property type="entry name" value="D_2_HYDROXYACID_DH_2"/>
    <property type="match status" value="1"/>
</dbReference>
<evidence type="ECO:0000313" key="8">
    <source>
        <dbReference type="Proteomes" id="UP000634229"/>
    </source>
</evidence>
<comment type="caution">
    <text evidence="7">The sequence shown here is derived from an EMBL/GenBank/DDBJ whole genome shotgun (WGS) entry which is preliminary data.</text>
</comment>
<evidence type="ECO:0000256" key="1">
    <source>
        <dbReference type="ARBA" id="ARBA00005854"/>
    </source>
</evidence>
<evidence type="ECO:0000313" key="7">
    <source>
        <dbReference type="EMBL" id="MBL1097213.1"/>
    </source>
</evidence>
<dbReference type="PANTHER" id="PTHR10996:SF178">
    <property type="entry name" value="2-HYDROXYACID DEHYDROGENASE YGL185C-RELATED"/>
    <property type="match status" value="1"/>
</dbReference>
<keyword evidence="3" id="KW-0520">NAD</keyword>
<name>A0ABS1NAV2_9ACTN</name>
<sequence length="310" mass="32817">MNGTAFVALADLTHNHQAFDELRRTFATVRVATARERAIAELKALGSDVTAAVVGIKERIDADVLDAVPELRVVGSVGAGTDHLDLAALRDRGVHVVTTPGVNAVSVAEHALMMILALAKRALPGHAAVLSGEDRAGMAESPFELRGRRVGILGAGATARALLPMLHALGTEPAVWTRRPERHSDLPVMEELEELLRRSDIISVHLPLTDRTRGLLGPKLLGLLPPGALVVNTARKEIFDLAALRAVVSEREDLRFAVDDFGLAADGTTSSLGPSTLWSPHVAGVTVEALRAMQETAVRGVVEAMAEPAA</sequence>
<keyword evidence="8" id="KW-1185">Reference proteome</keyword>
<keyword evidence="2 4" id="KW-0560">Oxidoreductase</keyword>
<evidence type="ECO:0000259" key="6">
    <source>
        <dbReference type="Pfam" id="PF02826"/>
    </source>
</evidence>
<dbReference type="Pfam" id="PF00389">
    <property type="entry name" value="2-Hacid_dh"/>
    <property type="match status" value="1"/>
</dbReference>
<dbReference type="Proteomes" id="UP000634229">
    <property type="component" value="Unassembled WGS sequence"/>
</dbReference>
<organism evidence="7 8">
    <name type="scientific">Streptomyces coffeae</name>
    <dbReference type="NCBI Taxonomy" id="621382"/>
    <lineage>
        <taxon>Bacteria</taxon>
        <taxon>Bacillati</taxon>
        <taxon>Actinomycetota</taxon>
        <taxon>Actinomycetes</taxon>
        <taxon>Kitasatosporales</taxon>
        <taxon>Streptomycetaceae</taxon>
        <taxon>Streptomyces</taxon>
    </lineage>
</organism>
<feature type="domain" description="D-isomer specific 2-hydroxyacid dehydrogenase NAD-binding" evidence="6">
    <location>
        <begin position="112"/>
        <end position="262"/>
    </location>
</feature>
<accession>A0ABS1NAV2</accession>
<gene>
    <name evidence="7" type="ORF">JK363_11105</name>
</gene>